<protein>
    <submittedName>
        <fullName evidence="2">Uncharacterized protein</fullName>
    </submittedName>
</protein>
<name>A0A1B4XF38_9GAMM</name>
<sequence>MAPVGRYRRNPELPGKGRCPELPLPAPNVFNGNNAAKTPAALNAPGAFTTSRLNQDSSSFSWSSFSVARLWIGKNAGGVEMHAVTAQNLSQTKKGAGKNPAPHGRSGISDEGERPATMPGTGQEPEMLPKRVSIASGSTTHNLHEP</sequence>
<keyword evidence="3" id="KW-1185">Reference proteome</keyword>
<dbReference type="EMBL" id="AP014879">
    <property type="protein sequence ID" value="BAV33423.1"/>
    <property type="molecule type" value="Genomic_DNA"/>
</dbReference>
<evidence type="ECO:0000256" key="1">
    <source>
        <dbReference type="SAM" id="MobiDB-lite"/>
    </source>
</evidence>
<proteinExistence type="predicted"/>
<accession>A0A1B4XF38</accession>
<dbReference type="InParanoid" id="A0A1B4XF38"/>
<feature type="region of interest" description="Disordered" evidence="1">
    <location>
        <begin position="89"/>
        <end position="146"/>
    </location>
</feature>
<organism evidence="2 3">
    <name type="scientific">Sulfuricaulis limicola</name>
    <dbReference type="NCBI Taxonomy" id="1620215"/>
    <lineage>
        <taxon>Bacteria</taxon>
        <taxon>Pseudomonadati</taxon>
        <taxon>Pseudomonadota</taxon>
        <taxon>Gammaproteobacteria</taxon>
        <taxon>Acidiferrobacterales</taxon>
        <taxon>Acidiferrobacteraceae</taxon>
        <taxon>Sulfuricaulis</taxon>
    </lineage>
</organism>
<dbReference type="AlphaFoldDB" id="A0A1B4XF38"/>
<feature type="compositionally biased region" description="Polar residues" evidence="1">
    <location>
        <begin position="135"/>
        <end position="146"/>
    </location>
</feature>
<dbReference type="Proteomes" id="UP000243180">
    <property type="component" value="Chromosome"/>
</dbReference>
<evidence type="ECO:0000313" key="2">
    <source>
        <dbReference type="EMBL" id="BAV33423.1"/>
    </source>
</evidence>
<gene>
    <name evidence="2" type="ORF">SCL_1110</name>
</gene>
<evidence type="ECO:0000313" key="3">
    <source>
        <dbReference type="Proteomes" id="UP000243180"/>
    </source>
</evidence>
<feature type="region of interest" description="Disordered" evidence="1">
    <location>
        <begin position="1"/>
        <end position="24"/>
    </location>
</feature>
<reference evidence="2 3" key="1">
    <citation type="submission" date="2015-05" db="EMBL/GenBank/DDBJ databases">
        <title>Complete genome sequence of a sulfur-oxidizing gammaproteobacterium strain HA5.</title>
        <authorList>
            <person name="Miura A."/>
            <person name="Kojima H."/>
            <person name="Fukui M."/>
        </authorList>
    </citation>
    <scope>NUCLEOTIDE SEQUENCE [LARGE SCALE GENOMIC DNA]</scope>
    <source>
        <strain evidence="2 3">HA5</strain>
    </source>
</reference>
<dbReference type="KEGG" id="slim:SCL_1110"/>